<comment type="caution">
    <text evidence="2">The sequence shown here is derived from an EMBL/GenBank/DDBJ whole genome shotgun (WGS) entry which is preliminary data.</text>
</comment>
<dbReference type="EMBL" id="JBHMEI010000001">
    <property type="protein sequence ID" value="MFB9200186.1"/>
    <property type="molecule type" value="Genomic_DNA"/>
</dbReference>
<evidence type="ECO:0000256" key="1">
    <source>
        <dbReference type="SAM" id="SignalP"/>
    </source>
</evidence>
<gene>
    <name evidence="2" type="ORF">ACFFV7_03185</name>
</gene>
<dbReference type="Proteomes" id="UP001589647">
    <property type="component" value="Unassembled WGS sequence"/>
</dbReference>
<name>A0ABV5I6N0_9ACTN</name>
<dbReference type="Gene3D" id="3.40.190.10">
    <property type="entry name" value="Periplasmic binding protein-like II"/>
    <property type="match status" value="2"/>
</dbReference>
<evidence type="ECO:0000313" key="2">
    <source>
        <dbReference type="EMBL" id="MFB9200186.1"/>
    </source>
</evidence>
<dbReference type="InterPro" id="IPR050490">
    <property type="entry name" value="Bact_solute-bd_prot1"/>
</dbReference>
<dbReference type="RefSeq" id="WP_189645770.1">
    <property type="nucleotide sequence ID" value="NZ_BMRC01000001.1"/>
</dbReference>
<dbReference type="PANTHER" id="PTHR43649">
    <property type="entry name" value="ARABINOSE-BINDING PROTEIN-RELATED"/>
    <property type="match status" value="1"/>
</dbReference>
<dbReference type="SUPFAM" id="SSF53850">
    <property type="entry name" value="Periplasmic binding protein-like II"/>
    <property type="match status" value="1"/>
</dbReference>
<feature type="signal peptide" evidence="1">
    <location>
        <begin position="1"/>
        <end position="28"/>
    </location>
</feature>
<proteinExistence type="predicted"/>
<dbReference type="PROSITE" id="PS51257">
    <property type="entry name" value="PROKAR_LIPOPROTEIN"/>
    <property type="match status" value="1"/>
</dbReference>
<organism evidence="2 3">
    <name type="scientific">Nonomuraea spiralis</name>
    <dbReference type="NCBI Taxonomy" id="46182"/>
    <lineage>
        <taxon>Bacteria</taxon>
        <taxon>Bacillati</taxon>
        <taxon>Actinomycetota</taxon>
        <taxon>Actinomycetes</taxon>
        <taxon>Streptosporangiales</taxon>
        <taxon>Streptosporangiaceae</taxon>
        <taxon>Nonomuraea</taxon>
    </lineage>
</organism>
<reference evidence="2 3" key="1">
    <citation type="submission" date="2024-09" db="EMBL/GenBank/DDBJ databases">
        <authorList>
            <person name="Sun Q."/>
            <person name="Mori K."/>
        </authorList>
    </citation>
    <scope>NUCLEOTIDE SEQUENCE [LARGE SCALE GENOMIC DNA]</scope>
    <source>
        <strain evidence="2 3">CCM 3426</strain>
    </source>
</reference>
<feature type="chain" id="PRO_5045927838" evidence="1">
    <location>
        <begin position="29"/>
        <end position="457"/>
    </location>
</feature>
<dbReference type="Pfam" id="PF01547">
    <property type="entry name" value="SBP_bac_1"/>
    <property type="match status" value="1"/>
</dbReference>
<dbReference type="InterPro" id="IPR006059">
    <property type="entry name" value="SBP"/>
</dbReference>
<protein>
    <submittedName>
        <fullName evidence="2">ABC transporter substrate-binding protein</fullName>
    </submittedName>
</protein>
<keyword evidence="1" id="KW-0732">Signal</keyword>
<keyword evidence="3" id="KW-1185">Reference proteome</keyword>
<sequence length="457" mass="48400">MLRHHRSARALTAVAAAAAIGASGCAGSSVSTKPAAAPTDVGTSCGKYGTVKLTVGMSEAGEAIANGFKEQVKSFQAANKNVTIDLQIKDWASSASTIKLVMSGNNPPDVMQGNSGWAINGALWKAGLLLNLDPYAKAFGWGEKFPESALTVNKFTADGKALGEGNLVAVPPAIQYVGVFYNKAVLSKLGIDPATLDDKAAFVQALDKAKAGGVTPVMLGDSEKWPALHNLSLFNGWYVAPDAINNWVYNKPGSTYDDDGHLKGSTDFRTWMEKGYFNSDALASSFTDATNRFGKGQSAFFVTGSWALGDVSKALGDNAGFMLFPAGDSGKHAAVGGYSLPFSISAKTKYPDCAAAFIDYVTAGDEAIAAQIAAGRPSATKAGVNAKIDDPLLKQMVTEYERLSSENGLFTWEDWPTPTMLTFQGAEAQRLLSGEITPKQYNESVQKNWADYMKTRS</sequence>
<evidence type="ECO:0000313" key="3">
    <source>
        <dbReference type="Proteomes" id="UP001589647"/>
    </source>
</evidence>
<accession>A0ABV5I6N0</accession>
<dbReference type="PANTHER" id="PTHR43649:SF14">
    <property type="entry name" value="BLR3389 PROTEIN"/>
    <property type="match status" value="1"/>
</dbReference>